<dbReference type="Proteomes" id="UP000268321">
    <property type="component" value="Unassembled WGS sequence"/>
</dbReference>
<dbReference type="OrthoDB" id="448051at2759"/>
<proteinExistence type="predicted"/>
<accession>A0A4P9Z809</accession>
<sequence>MLHISRKLHYEKDLYSLDEKEIKLKKTQHYTFELPVVHTPLADGNKKYPEYDILVVSHVGFQTSDDYVNAGRLKLHPDFYNLNDQIQHKV</sequence>
<dbReference type="AlphaFoldDB" id="A0A4P9Z809"/>
<organism evidence="1 2">
    <name type="scientific">Metschnikowia bicuspidata</name>
    <dbReference type="NCBI Taxonomy" id="27322"/>
    <lineage>
        <taxon>Eukaryota</taxon>
        <taxon>Fungi</taxon>
        <taxon>Dikarya</taxon>
        <taxon>Ascomycota</taxon>
        <taxon>Saccharomycotina</taxon>
        <taxon>Pichiomycetes</taxon>
        <taxon>Metschnikowiaceae</taxon>
        <taxon>Metschnikowia</taxon>
    </lineage>
</organism>
<dbReference type="EMBL" id="ML004749">
    <property type="protein sequence ID" value="RKP28628.1"/>
    <property type="molecule type" value="Genomic_DNA"/>
</dbReference>
<protein>
    <submittedName>
        <fullName evidence="1">Uncharacterized protein</fullName>
    </submittedName>
</protein>
<evidence type="ECO:0000313" key="1">
    <source>
        <dbReference type="EMBL" id="RKP28628.1"/>
    </source>
</evidence>
<name>A0A4P9Z809_9ASCO</name>
<keyword evidence="2" id="KW-1185">Reference proteome</keyword>
<gene>
    <name evidence="1" type="ORF">METBISCDRAFT_28957</name>
</gene>
<evidence type="ECO:0000313" key="2">
    <source>
        <dbReference type="Proteomes" id="UP000268321"/>
    </source>
</evidence>
<reference evidence="2" key="1">
    <citation type="journal article" date="2018" name="Nat. Microbiol.">
        <title>Leveraging single-cell genomics to expand the fungal tree of life.</title>
        <authorList>
            <person name="Ahrendt S.R."/>
            <person name="Quandt C.A."/>
            <person name="Ciobanu D."/>
            <person name="Clum A."/>
            <person name="Salamov A."/>
            <person name="Andreopoulos B."/>
            <person name="Cheng J.F."/>
            <person name="Woyke T."/>
            <person name="Pelin A."/>
            <person name="Henrissat B."/>
            <person name="Reynolds N.K."/>
            <person name="Benny G.L."/>
            <person name="Smith M.E."/>
            <person name="James T.Y."/>
            <person name="Grigoriev I.V."/>
        </authorList>
    </citation>
    <scope>NUCLEOTIDE SEQUENCE [LARGE SCALE GENOMIC DNA]</scope>
    <source>
        <strain evidence="2">Baker2002</strain>
    </source>
</reference>